<reference evidence="2" key="1">
    <citation type="submission" date="2020-03" db="EMBL/GenBank/DDBJ databases">
        <title>The deep terrestrial virosphere.</title>
        <authorList>
            <person name="Holmfeldt K."/>
            <person name="Nilsson E."/>
            <person name="Simone D."/>
            <person name="Lopez-Fernandez M."/>
            <person name="Wu X."/>
            <person name="de Brujin I."/>
            <person name="Lundin D."/>
            <person name="Andersson A."/>
            <person name="Bertilsson S."/>
            <person name="Dopson M."/>
        </authorList>
    </citation>
    <scope>NUCLEOTIDE SEQUENCE</scope>
    <source>
        <strain evidence="2">MM415B05123</strain>
    </source>
</reference>
<evidence type="ECO:0000313" key="2">
    <source>
        <dbReference type="EMBL" id="QJA95854.1"/>
    </source>
</evidence>
<dbReference type="AlphaFoldDB" id="A0A6M3LQW8"/>
<organism evidence="2">
    <name type="scientific">viral metagenome</name>
    <dbReference type="NCBI Taxonomy" id="1070528"/>
    <lineage>
        <taxon>unclassified sequences</taxon>
        <taxon>metagenomes</taxon>
        <taxon>organismal metagenomes</taxon>
    </lineage>
</organism>
<proteinExistence type="predicted"/>
<evidence type="ECO:0000256" key="1">
    <source>
        <dbReference type="SAM" id="MobiDB-lite"/>
    </source>
</evidence>
<name>A0A6M3LQW8_9ZZZZ</name>
<sequence length="79" mass="8541">MSGYARVVDTFAEPGWDHPQCVFCDGDLARSVVEWEDGSVSIAWICSCEPTDADIRALADGESAQPPNPSELLQMRGLA</sequence>
<dbReference type="EMBL" id="MT143350">
    <property type="protein sequence ID" value="QJA95854.1"/>
    <property type="molecule type" value="Genomic_DNA"/>
</dbReference>
<protein>
    <submittedName>
        <fullName evidence="2">Uncharacterized protein</fullName>
    </submittedName>
</protein>
<gene>
    <name evidence="2" type="ORF">MM415B05123_0002</name>
</gene>
<accession>A0A6M3LQW8</accession>
<feature type="region of interest" description="Disordered" evidence="1">
    <location>
        <begin position="60"/>
        <end position="79"/>
    </location>
</feature>